<dbReference type="GO" id="GO:0005524">
    <property type="term" value="F:ATP binding"/>
    <property type="evidence" value="ECO:0007669"/>
    <property type="project" value="UniProtKB-KW"/>
</dbReference>
<dbReference type="STRING" id="990288.Atc_1987"/>
<dbReference type="KEGG" id="acu:Atc_1987"/>
<dbReference type="EMBL" id="CP002573">
    <property type="protein sequence ID" value="AEK58635.1"/>
    <property type="molecule type" value="Genomic_DNA"/>
</dbReference>
<dbReference type="RefSeq" id="WP_014003146.1">
    <property type="nucleotide sequence ID" value="NC_015850.1"/>
</dbReference>
<dbReference type="HOGENOM" id="CLU_018483_2_1_6"/>
<dbReference type="GO" id="GO:0004386">
    <property type="term" value="F:helicase activity"/>
    <property type="evidence" value="ECO:0007669"/>
    <property type="project" value="UniProtKB-KW"/>
</dbReference>
<dbReference type="OrthoDB" id="5959484at2"/>
<dbReference type="Pfam" id="PF19263">
    <property type="entry name" value="DUF5906"/>
    <property type="match status" value="1"/>
</dbReference>
<evidence type="ECO:0000256" key="4">
    <source>
        <dbReference type="ARBA" id="ARBA00022840"/>
    </source>
</evidence>
<keyword evidence="1" id="KW-0547">Nucleotide-binding</keyword>
<dbReference type="InterPro" id="IPR006500">
    <property type="entry name" value="Helicase_put_C_phage/plasmid"/>
</dbReference>
<dbReference type="InterPro" id="IPR027417">
    <property type="entry name" value="P-loop_NTPase"/>
</dbReference>
<keyword evidence="2" id="KW-0378">Hydrolase</keyword>
<dbReference type="GeneID" id="92931914"/>
<keyword evidence="4" id="KW-0067">ATP-binding</keyword>
<evidence type="ECO:0000256" key="2">
    <source>
        <dbReference type="ARBA" id="ARBA00022801"/>
    </source>
</evidence>
<dbReference type="InterPro" id="IPR014015">
    <property type="entry name" value="Helicase_SF3_DNA-vir"/>
</dbReference>
<organism evidence="6 7">
    <name type="scientific">Acidithiobacillus caldus (strain SM-1)</name>
    <dbReference type="NCBI Taxonomy" id="990288"/>
    <lineage>
        <taxon>Bacteria</taxon>
        <taxon>Pseudomonadati</taxon>
        <taxon>Pseudomonadota</taxon>
        <taxon>Acidithiobacillia</taxon>
        <taxon>Acidithiobacillales</taxon>
        <taxon>Acidithiobacillaceae</taxon>
        <taxon>Acidithiobacillus</taxon>
    </lineage>
</organism>
<dbReference type="InterPro" id="IPR004968">
    <property type="entry name" value="DNA_primase/NTPase_C"/>
</dbReference>
<protein>
    <submittedName>
        <fullName evidence="6">Phage/plasmid primase P4</fullName>
    </submittedName>
</protein>
<keyword evidence="7" id="KW-1185">Reference proteome</keyword>
<evidence type="ECO:0000256" key="3">
    <source>
        <dbReference type="ARBA" id="ARBA00022806"/>
    </source>
</evidence>
<sequence>MAVIPLHQPKSADKPDHTELAELLYQQERFLSHDGEFWRYTDQGIWERVPKETVQRDAQTLCRRMGQAASASLINGVVAMAHGVYYRDVDWDSTDRRAVAVRGGVLVYREGAWQMSPYRPEDYRRICLPIDYDHGAECPRFTRFIRETFAGAEDANERIVALVEMLGLSLTATTEFERGILLVGSGANGKSVLLRLLADMLGPYASGVNPAEFENRFQRGSLDGKLVNITTELPEGTVLPDGAIKAIISGEPCTVERKFQDPFVLRPTVKIWIATNHLPSVRDFSPALYRRFTILRFPNVVPEEERDTSLSEKLREEIPGILNVALRALGRVYNRGGLTMPPSSLGEIENWRRDADQVLGFLEEEMIREVDARITSSEAYQLYLEWAREAGIQRTVNRKSFTTRVEGLGWAQAGKGSGGQRMLFGIRQRLAGDL</sequence>
<dbReference type="AlphaFoldDB" id="F9ZQN5"/>
<dbReference type="PANTHER" id="PTHR35372">
    <property type="entry name" value="ATP BINDING PROTEIN-RELATED"/>
    <property type="match status" value="1"/>
</dbReference>
<dbReference type="Gene3D" id="3.40.50.300">
    <property type="entry name" value="P-loop containing nucleotide triphosphate hydrolases"/>
    <property type="match status" value="1"/>
</dbReference>
<dbReference type="SUPFAM" id="SSF52540">
    <property type="entry name" value="P-loop containing nucleoside triphosphate hydrolases"/>
    <property type="match status" value="1"/>
</dbReference>
<evidence type="ECO:0000256" key="1">
    <source>
        <dbReference type="ARBA" id="ARBA00022741"/>
    </source>
</evidence>
<accession>F9ZQN5</accession>
<evidence type="ECO:0000313" key="6">
    <source>
        <dbReference type="EMBL" id="AEK58635.1"/>
    </source>
</evidence>
<dbReference type="InterPro" id="IPR051620">
    <property type="entry name" value="ORF904-like_C"/>
</dbReference>
<dbReference type="PANTHER" id="PTHR35372:SF2">
    <property type="entry name" value="SF3 HELICASE DOMAIN-CONTAINING PROTEIN"/>
    <property type="match status" value="1"/>
</dbReference>
<dbReference type="Pfam" id="PF08706">
    <property type="entry name" value="D5_N"/>
    <property type="match status" value="1"/>
</dbReference>
<dbReference type="NCBIfam" id="TIGR01613">
    <property type="entry name" value="primase_Cterm"/>
    <property type="match status" value="1"/>
</dbReference>
<proteinExistence type="predicted"/>
<feature type="domain" description="SF3 helicase" evidence="5">
    <location>
        <begin position="157"/>
        <end position="310"/>
    </location>
</feature>
<dbReference type="SMART" id="SM00885">
    <property type="entry name" value="D5_N"/>
    <property type="match status" value="1"/>
</dbReference>
<keyword evidence="3" id="KW-0347">Helicase</keyword>
<dbReference type="GO" id="GO:0016787">
    <property type="term" value="F:hydrolase activity"/>
    <property type="evidence" value="ECO:0007669"/>
    <property type="project" value="UniProtKB-KW"/>
</dbReference>
<reference evidence="6 7" key="1">
    <citation type="journal article" date="2011" name="J. Genet. Genomics">
        <title>Unraveling the Acidithiobacillus caldus complete genome and its central metabolisms for carbon assimilation.</title>
        <authorList>
            <person name="You X.Y."/>
            <person name="Guo X."/>
            <person name="Zheng H.J."/>
            <person name="Zhang M.J."/>
            <person name="Liu L.J."/>
            <person name="Zhu Y.Q."/>
            <person name="Zhu B."/>
            <person name="Wang S.Y."/>
            <person name="Zhao G.P."/>
            <person name="Poetsch A."/>
            <person name="Jiang C.Y."/>
            <person name="Liu S.J."/>
        </authorList>
    </citation>
    <scope>NUCLEOTIDE SEQUENCE [LARGE SCALE GENOMIC DNA]</scope>
    <source>
        <strain evidence="6 7">SM-1</strain>
    </source>
</reference>
<gene>
    <name evidence="6" type="ordered locus">Atc_1987</name>
</gene>
<dbReference type="InterPro" id="IPR045455">
    <property type="entry name" value="NrS-1_pol-like_helicase"/>
</dbReference>
<evidence type="ECO:0000259" key="5">
    <source>
        <dbReference type="PROSITE" id="PS51206"/>
    </source>
</evidence>
<dbReference type="PROSITE" id="PS51206">
    <property type="entry name" value="SF3_HELICASE_1"/>
    <property type="match status" value="1"/>
</dbReference>
<name>F9ZQN5_ACICS</name>
<evidence type="ECO:0000313" key="7">
    <source>
        <dbReference type="Proteomes" id="UP000006135"/>
    </source>
</evidence>
<dbReference type="InterPro" id="IPR014818">
    <property type="entry name" value="Phage/plasmid_primase_P4_C"/>
</dbReference>
<dbReference type="Proteomes" id="UP000006135">
    <property type="component" value="Chromosome"/>
</dbReference>
<dbReference type="Pfam" id="PF03288">
    <property type="entry name" value="Pox_D5"/>
    <property type="match status" value="1"/>
</dbReference>